<dbReference type="GO" id="GO:0047355">
    <property type="term" value="F:CDP-glycerol glycerophosphotransferase activity"/>
    <property type="evidence" value="ECO:0007669"/>
    <property type="project" value="InterPro"/>
</dbReference>
<keyword evidence="4 8" id="KW-0808">Transferase</keyword>
<organism evidence="8 10">
    <name type="scientific">Bacillus glycinifermentans</name>
    <dbReference type="NCBI Taxonomy" id="1664069"/>
    <lineage>
        <taxon>Bacteria</taxon>
        <taxon>Bacillati</taxon>
        <taxon>Bacillota</taxon>
        <taxon>Bacilli</taxon>
        <taxon>Bacillales</taxon>
        <taxon>Bacillaceae</taxon>
        <taxon>Bacillus</taxon>
    </lineage>
</organism>
<dbReference type="Proteomes" id="UP001341297">
    <property type="component" value="Unassembled WGS sequence"/>
</dbReference>
<keyword evidence="7" id="KW-1133">Transmembrane helix</keyword>
<accession>A0A0J6E5B4</accession>
<dbReference type="AlphaFoldDB" id="A0A0J6E5B4"/>
<keyword evidence="3" id="KW-1003">Cell membrane</keyword>
<feature type="transmembrane region" description="Helical" evidence="7">
    <location>
        <begin position="6"/>
        <end position="25"/>
    </location>
</feature>
<evidence type="ECO:0000256" key="6">
    <source>
        <dbReference type="ARBA" id="ARBA00023136"/>
    </source>
</evidence>
<protein>
    <submittedName>
        <fullName evidence="8">CDP-glycerol--glycerophosphate glycerophosphotransferase</fullName>
    </submittedName>
</protein>
<dbReference type="EMBL" id="LECW02000045">
    <property type="protein sequence ID" value="KRT90363.1"/>
    <property type="molecule type" value="Genomic_DNA"/>
</dbReference>
<dbReference type="RefSeq" id="WP_048356061.1">
    <property type="nucleotide sequence ID" value="NZ_CP023481.1"/>
</dbReference>
<evidence type="ECO:0000313" key="11">
    <source>
        <dbReference type="Proteomes" id="UP001341297"/>
    </source>
</evidence>
<evidence type="ECO:0000313" key="8">
    <source>
        <dbReference type="EMBL" id="KRT90363.1"/>
    </source>
</evidence>
<dbReference type="PANTHER" id="PTHR37316">
    <property type="entry name" value="TEICHOIC ACID GLYCEROL-PHOSPHATE PRIMASE"/>
    <property type="match status" value="1"/>
</dbReference>
<accession>A0A0J6HHB6</accession>
<dbReference type="EMBL" id="JARRTL010000006">
    <property type="protein sequence ID" value="MEC0484061.1"/>
    <property type="molecule type" value="Genomic_DNA"/>
</dbReference>
<comment type="caution">
    <text evidence="8">The sequence shown here is derived from an EMBL/GenBank/DDBJ whole genome shotgun (WGS) entry which is preliminary data.</text>
</comment>
<evidence type="ECO:0000256" key="1">
    <source>
        <dbReference type="ARBA" id="ARBA00004202"/>
    </source>
</evidence>
<name>A0A0J6E5B4_9BACI</name>
<evidence type="ECO:0000256" key="4">
    <source>
        <dbReference type="ARBA" id="ARBA00022679"/>
    </source>
</evidence>
<dbReference type="GO" id="GO:0005886">
    <property type="term" value="C:plasma membrane"/>
    <property type="evidence" value="ECO:0007669"/>
    <property type="project" value="UniProtKB-SubCell"/>
</dbReference>
<evidence type="ECO:0000256" key="5">
    <source>
        <dbReference type="ARBA" id="ARBA00022944"/>
    </source>
</evidence>
<proteinExistence type="inferred from homology"/>
<evidence type="ECO:0000256" key="2">
    <source>
        <dbReference type="ARBA" id="ARBA00010488"/>
    </source>
</evidence>
<dbReference type="GO" id="GO:0019350">
    <property type="term" value="P:teichoic acid biosynthetic process"/>
    <property type="evidence" value="ECO:0007669"/>
    <property type="project" value="UniProtKB-KW"/>
</dbReference>
<keyword evidence="7" id="KW-0812">Transmembrane</keyword>
<dbReference type="InterPro" id="IPR043148">
    <property type="entry name" value="TagF_C"/>
</dbReference>
<keyword evidence="11" id="KW-1185">Reference proteome</keyword>
<keyword evidence="6 7" id="KW-0472">Membrane</keyword>
<dbReference type="InterPro" id="IPR007554">
    <property type="entry name" value="Glycerophosphate_synth"/>
</dbReference>
<gene>
    <name evidence="8" type="ORF">AB447_207215</name>
    <name evidence="9" type="ORF">P8828_04220</name>
</gene>
<dbReference type="STRING" id="1664069.BGLY_4217"/>
<dbReference type="OrthoDB" id="9811865at2"/>
<dbReference type="SUPFAM" id="SSF53756">
    <property type="entry name" value="UDP-Glycosyltransferase/glycogen phosphorylase"/>
    <property type="match status" value="1"/>
</dbReference>
<evidence type="ECO:0000256" key="7">
    <source>
        <dbReference type="SAM" id="Phobius"/>
    </source>
</evidence>
<reference evidence="9 11" key="3">
    <citation type="submission" date="2023-03" db="EMBL/GenBank/DDBJ databases">
        <title>Agriculturally important microbes genome sequencing.</title>
        <authorList>
            <person name="Dunlap C."/>
        </authorList>
    </citation>
    <scope>NUCLEOTIDE SEQUENCE [LARGE SCALE GENOMIC DNA]</scope>
    <source>
        <strain evidence="9 11">CBP-3203</strain>
    </source>
</reference>
<dbReference type="InterPro" id="IPR051612">
    <property type="entry name" value="Teichoic_Acid_Biosynth"/>
</dbReference>
<comment type="subcellular location">
    <subcellularLocation>
        <location evidence="1">Cell membrane</location>
        <topology evidence="1">Peripheral membrane protein</topology>
    </subcellularLocation>
</comment>
<evidence type="ECO:0000256" key="3">
    <source>
        <dbReference type="ARBA" id="ARBA00022475"/>
    </source>
</evidence>
<dbReference type="Pfam" id="PF04464">
    <property type="entry name" value="Glyphos_transf"/>
    <property type="match status" value="1"/>
</dbReference>
<evidence type="ECO:0000313" key="10">
    <source>
        <dbReference type="Proteomes" id="UP000036168"/>
    </source>
</evidence>
<keyword evidence="5" id="KW-0777">Teichoic acid biosynthesis</keyword>
<reference evidence="8 10" key="1">
    <citation type="journal article" date="2015" name="Int. J. Syst. Evol. Microbiol.">
        <title>Bacillus glycinifermentans sp. nov., isolated from fermented soybean paste.</title>
        <authorList>
            <person name="Kim S.J."/>
            <person name="Dunlap C.A."/>
            <person name="Kwon S.W."/>
            <person name="Rooney A.P."/>
        </authorList>
    </citation>
    <scope>NUCLEOTIDE SEQUENCE [LARGE SCALE GENOMIC DNA]</scope>
    <source>
        <strain evidence="8 10">GO-13</strain>
    </source>
</reference>
<dbReference type="PATRIC" id="fig|1664069.3.peg.3380"/>
<dbReference type="Gene3D" id="3.40.50.11820">
    <property type="match status" value="1"/>
</dbReference>
<evidence type="ECO:0000313" key="9">
    <source>
        <dbReference type="EMBL" id="MEC0484061.1"/>
    </source>
</evidence>
<dbReference type="PANTHER" id="PTHR37316:SF1">
    <property type="entry name" value="TEICHOIC ACID GLYCEROL-PHOSPHATE PRIMASE"/>
    <property type="match status" value="1"/>
</dbReference>
<dbReference type="InterPro" id="IPR043149">
    <property type="entry name" value="TagF_N"/>
</dbReference>
<comment type="similarity">
    <text evidence="2">Belongs to the CDP-glycerol glycerophosphotransferase family.</text>
</comment>
<dbReference type="Proteomes" id="UP000036168">
    <property type="component" value="Unassembled WGS sequence"/>
</dbReference>
<dbReference type="Gene3D" id="3.40.50.12580">
    <property type="match status" value="1"/>
</dbReference>
<sequence>MNIRSLLAMFYSGFLSVISFMLTWVKPRNRAVLLVSFQDNARALLNEYEDSGRPFELEVLYTRHAVSLANGYPSVSSCVINEKNPFHLMRAVYSMFKSKCVITDNYFLLTSVLRKRPQTKCIQIWHANGALKKFGLEDIGNRRRTPADMKRFKKVYASFDYIAVGSEKMADIFKRSFGVKDEQILRTGVPLTDQYFKDETRPLETSGQKVILYAPTYRDYNMTSVKLPFSKEHLSEELKGEFLLWVKLHPAVRNHVGLEEYEGMIKDVSDLPLKDLLHASDVLISDYSSIPFEYALLDKPMLFYTYDLKEYDKKRGLIDGYEAVIPGKACLTRGMLLEELKNIHHVHEEIKRFSYEWNEYSHGDASRKLLEFIEQQMLEGKKRPACS</sequence>
<reference evidence="8" key="2">
    <citation type="submission" date="2015-10" db="EMBL/GenBank/DDBJ databases">
        <authorList>
            <person name="Gilbert D.G."/>
        </authorList>
    </citation>
    <scope>NUCLEOTIDE SEQUENCE</scope>
    <source>
        <strain evidence="8">GO-13</strain>
    </source>
</reference>